<dbReference type="AlphaFoldDB" id="A0A0G4F8L5"/>
<reference evidence="2" key="1">
    <citation type="submission" date="2014-11" db="EMBL/GenBank/DDBJ databases">
        <authorList>
            <person name="Otto D Thomas"/>
            <person name="Naeem Raeece"/>
        </authorList>
    </citation>
    <scope>NUCLEOTIDE SEQUENCE</scope>
</reference>
<organism evidence="2">
    <name type="scientific">Chromera velia CCMP2878</name>
    <dbReference type="NCBI Taxonomy" id="1169474"/>
    <lineage>
        <taxon>Eukaryota</taxon>
        <taxon>Sar</taxon>
        <taxon>Alveolata</taxon>
        <taxon>Colpodellida</taxon>
        <taxon>Chromeraceae</taxon>
        <taxon>Chromera</taxon>
    </lineage>
</organism>
<name>A0A0G4F8L5_9ALVE</name>
<feature type="region of interest" description="Disordered" evidence="1">
    <location>
        <begin position="89"/>
        <end position="139"/>
    </location>
</feature>
<protein>
    <submittedName>
        <fullName evidence="2">Uncharacterized protein</fullName>
    </submittedName>
</protein>
<accession>A0A0G4F8L5</accession>
<evidence type="ECO:0000313" key="2">
    <source>
        <dbReference type="EMBL" id="CEM09047.1"/>
    </source>
</evidence>
<feature type="compositionally biased region" description="Acidic residues" evidence="1">
    <location>
        <begin position="97"/>
        <end position="123"/>
    </location>
</feature>
<dbReference type="EMBL" id="CDMZ01000202">
    <property type="protein sequence ID" value="CEM09047.1"/>
    <property type="molecule type" value="Genomic_DNA"/>
</dbReference>
<proteinExistence type="predicted"/>
<gene>
    <name evidence="2" type="ORF">Cvel_15778</name>
</gene>
<evidence type="ECO:0000256" key="1">
    <source>
        <dbReference type="SAM" id="MobiDB-lite"/>
    </source>
</evidence>
<dbReference type="VEuPathDB" id="CryptoDB:Cvel_15778"/>
<dbReference type="PhylomeDB" id="A0A0G4F8L5"/>
<sequence>MKRLSNGVWVVDTEQFLRDLLRLPQVAEVWDFGPPPSQHNPEGIWRRDDFDGDEMKSSFDGDAYRTHPLLCGGPQREWSRDRLIKKYQEALDRGERTEDETDVGEESENEEEEQEKEEVEDGLDGGCVNDGASDGASDDEAADLAAHFYVRKNRAREDERVQAIPCDSLKEMWGIEGKLLCVKKPKSTTRKEGLDVNAWMADFKVKSHPDCGYAFLADPNVASLHDLVEMGDDVEGTSEREIRRMREVAVCRA</sequence>
<feature type="compositionally biased region" description="Basic and acidic residues" evidence="1">
    <location>
        <begin position="44"/>
        <end position="64"/>
    </location>
</feature>
<feature type="region of interest" description="Disordered" evidence="1">
    <location>
        <begin position="32"/>
        <end position="64"/>
    </location>
</feature>